<organism evidence="3">
    <name type="scientific">Candidatus Kentrum eta</name>
    <dbReference type="NCBI Taxonomy" id="2126337"/>
    <lineage>
        <taxon>Bacteria</taxon>
        <taxon>Pseudomonadati</taxon>
        <taxon>Pseudomonadota</taxon>
        <taxon>Gammaproteobacteria</taxon>
        <taxon>Candidatus Kentrum</taxon>
    </lineage>
</organism>
<dbReference type="EMBL" id="CAADFG010000105">
    <property type="protein sequence ID" value="VFJ96518.1"/>
    <property type="molecule type" value="Genomic_DNA"/>
</dbReference>
<keyword evidence="1" id="KW-0472">Membrane</keyword>
<protein>
    <recommendedName>
        <fullName evidence="5">DUF1640 domain-containing protein</fullName>
    </recommendedName>
</protein>
<name>A0A450UX34_9GAMM</name>
<keyword evidence="1" id="KW-1133">Transmembrane helix</keyword>
<dbReference type="EMBL" id="CAADFI010000104">
    <property type="protein sequence ID" value="VFJ97098.1"/>
    <property type="molecule type" value="Genomic_DNA"/>
</dbReference>
<evidence type="ECO:0000313" key="3">
    <source>
        <dbReference type="EMBL" id="VFJ97098.1"/>
    </source>
</evidence>
<dbReference type="AlphaFoldDB" id="A0A450UX34"/>
<keyword evidence="1" id="KW-0812">Transmembrane</keyword>
<evidence type="ECO:0000313" key="4">
    <source>
        <dbReference type="EMBL" id="VFK02720.1"/>
    </source>
</evidence>
<evidence type="ECO:0000313" key="2">
    <source>
        <dbReference type="EMBL" id="VFJ96518.1"/>
    </source>
</evidence>
<gene>
    <name evidence="2" type="ORF">BECKH772A_GA0070896_101057</name>
    <name evidence="3" type="ORF">BECKH772B_GA0070898_101047</name>
    <name evidence="4" type="ORF">BECKH772C_GA0070978_101007</name>
</gene>
<proteinExistence type="predicted"/>
<sequence>MNEIHFDTHKYVDTLRRAGIEEEHAVAHKEALNGAAFATRHDIDAFRIELKTELRAKLETMEAKMDARMETMETKMDAKMEAMEHRIVNKMIGANILLIIAATAVIKLL</sequence>
<evidence type="ECO:0008006" key="5">
    <source>
        <dbReference type="Google" id="ProtNLM"/>
    </source>
</evidence>
<accession>A0A450UX34</accession>
<reference evidence="3" key="1">
    <citation type="submission" date="2019-02" db="EMBL/GenBank/DDBJ databases">
        <authorList>
            <person name="Gruber-Vodicka R. H."/>
            <person name="Seah K. B. B."/>
        </authorList>
    </citation>
    <scope>NUCLEOTIDE SEQUENCE</scope>
    <source>
        <strain evidence="4">BECK_SA2B12</strain>
        <strain evidence="2">BECK_SA2B15</strain>
        <strain evidence="3">BECK_SA2B20</strain>
    </source>
</reference>
<feature type="transmembrane region" description="Helical" evidence="1">
    <location>
        <begin position="87"/>
        <end position="106"/>
    </location>
</feature>
<dbReference type="EMBL" id="CAADFJ010000100">
    <property type="protein sequence ID" value="VFK02720.1"/>
    <property type="molecule type" value="Genomic_DNA"/>
</dbReference>
<evidence type="ECO:0000256" key="1">
    <source>
        <dbReference type="SAM" id="Phobius"/>
    </source>
</evidence>